<keyword evidence="4" id="KW-1185">Reference proteome</keyword>
<evidence type="ECO:0000313" key="3">
    <source>
        <dbReference type="EMBL" id="MFC5586895.1"/>
    </source>
</evidence>
<comment type="caution">
    <text evidence="3">The sequence shown here is derived from an EMBL/GenBank/DDBJ whole genome shotgun (WGS) entry which is preliminary data.</text>
</comment>
<feature type="chain" id="PRO_5046635474" evidence="2">
    <location>
        <begin position="27"/>
        <end position="342"/>
    </location>
</feature>
<evidence type="ECO:0000256" key="1">
    <source>
        <dbReference type="SAM" id="MobiDB-lite"/>
    </source>
</evidence>
<dbReference type="Proteomes" id="UP001596107">
    <property type="component" value="Unassembled WGS sequence"/>
</dbReference>
<accession>A0ABW0TEN0</accession>
<keyword evidence="2" id="KW-0732">Signal</keyword>
<evidence type="ECO:0000313" key="4">
    <source>
        <dbReference type="Proteomes" id="UP001596107"/>
    </source>
</evidence>
<sequence>MRLRHALVHACMMLTCWAVAMSPVQAQGGAPSAEGEGSLFERVERSESGKMEFDEASVAEHDALACAAGLGCEGLAVSQDDALVLTGHNDAEGAREAYIEQYGDPEALEPEPSNETGEGGADSASDEPQGKDSLFERVESSESGTKAVEFDEASVAEHDALACAAGLGCEGLAVSQDDALVLTGHNTAQGAREAYQEEYGNPEAESKEEGSRQDLSVDVEDGGMSFTEEEATDGGGAMSFTEEEVGSDEESGLSGEKFTNAEIAAFTREQDELWACAAAFGCKGAASGLTPHEALHRLGLPEYSYEWPLAACATNAPGACDEMGISLNDALRIMSHLANPNR</sequence>
<organism evidence="3 4">
    <name type="scientific">Nitratireductor kimnyeongensis</name>
    <dbReference type="NCBI Taxonomy" id="430679"/>
    <lineage>
        <taxon>Bacteria</taxon>
        <taxon>Pseudomonadati</taxon>
        <taxon>Pseudomonadota</taxon>
        <taxon>Alphaproteobacteria</taxon>
        <taxon>Hyphomicrobiales</taxon>
        <taxon>Phyllobacteriaceae</taxon>
        <taxon>Nitratireductor</taxon>
    </lineage>
</organism>
<gene>
    <name evidence="3" type="ORF">ACFPOD_17410</name>
</gene>
<proteinExistence type="predicted"/>
<feature type="region of interest" description="Disordered" evidence="1">
    <location>
        <begin position="105"/>
        <end position="146"/>
    </location>
</feature>
<evidence type="ECO:0000256" key="2">
    <source>
        <dbReference type="SAM" id="SignalP"/>
    </source>
</evidence>
<name>A0ABW0TEN0_9HYPH</name>
<dbReference type="EMBL" id="JBHSNB010000004">
    <property type="protein sequence ID" value="MFC5586895.1"/>
    <property type="molecule type" value="Genomic_DNA"/>
</dbReference>
<feature type="signal peptide" evidence="2">
    <location>
        <begin position="1"/>
        <end position="26"/>
    </location>
</feature>
<feature type="region of interest" description="Disordered" evidence="1">
    <location>
        <begin position="191"/>
        <end position="215"/>
    </location>
</feature>
<protein>
    <submittedName>
        <fullName evidence="3">Uncharacterized protein</fullName>
    </submittedName>
</protein>
<dbReference type="RefSeq" id="WP_223022035.1">
    <property type="nucleotide sequence ID" value="NZ_CP078143.1"/>
</dbReference>
<reference evidence="4" key="1">
    <citation type="journal article" date="2019" name="Int. J. Syst. Evol. Microbiol.">
        <title>The Global Catalogue of Microorganisms (GCM) 10K type strain sequencing project: providing services to taxonomists for standard genome sequencing and annotation.</title>
        <authorList>
            <consortium name="The Broad Institute Genomics Platform"/>
            <consortium name="The Broad Institute Genome Sequencing Center for Infectious Disease"/>
            <person name="Wu L."/>
            <person name="Ma J."/>
        </authorList>
    </citation>
    <scope>NUCLEOTIDE SEQUENCE [LARGE SCALE GENOMIC DNA]</scope>
    <source>
        <strain evidence="4">JCM 3366</strain>
    </source>
</reference>
<feature type="compositionally biased region" description="Basic and acidic residues" evidence="1">
    <location>
        <begin position="128"/>
        <end position="140"/>
    </location>
</feature>